<dbReference type="InterPro" id="IPR020751">
    <property type="entry name" value="aa-tRNA-synth_I_codon-bd_sub2"/>
</dbReference>
<dbReference type="InterPro" id="IPR033910">
    <property type="entry name" value="GluRS_core"/>
</dbReference>
<dbReference type="GO" id="GO:0008270">
    <property type="term" value="F:zinc ion binding"/>
    <property type="evidence" value="ECO:0007669"/>
    <property type="project" value="InterPro"/>
</dbReference>
<dbReference type="SUPFAM" id="SSF52374">
    <property type="entry name" value="Nucleotidylyl transferase"/>
    <property type="match status" value="1"/>
</dbReference>
<accession>A0A381R181</accession>
<evidence type="ECO:0000313" key="12">
    <source>
        <dbReference type="EMBL" id="SUZ84598.1"/>
    </source>
</evidence>
<dbReference type="GO" id="GO:0005739">
    <property type="term" value="C:mitochondrion"/>
    <property type="evidence" value="ECO:0007669"/>
    <property type="project" value="UniProtKB-SubCell"/>
</dbReference>
<keyword evidence="6" id="KW-0067">ATP-binding</keyword>
<keyword evidence="8" id="KW-0030">Aminoacyl-tRNA synthetase</keyword>
<dbReference type="GO" id="GO:0006424">
    <property type="term" value="P:glutamyl-tRNA aminoacylation"/>
    <property type="evidence" value="ECO:0007669"/>
    <property type="project" value="InterPro"/>
</dbReference>
<dbReference type="SUPFAM" id="SSF48163">
    <property type="entry name" value="An anticodon-binding domain of class I aminoacyl-tRNA synthetases"/>
    <property type="match status" value="1"/>
</dbReference>
<dbReference type="InterPro" id="IPR049940">
    <property type="entry name" value="GluQ/Sye"/>
</dbReference>
<dbReference type="InterPro" id="IPR045462">
    <property type="entry name" value="aa-tRNA-synth_I_cd-bd"/>
</dbReference>
<evidence type="ECO:0000256" key="7">
    <source>
        <dbReference type="ARBA" id="ARBA00022917"/>
    </source>
</evidence>
<evidence type="ECO:0000259" key="11">
    <source>
        <dbReference type="Pfam" id="PF19269"/>
    </source>
</evidence>
<dbReference type="PANTHER" id="PTHR43311">
    <property type="entry name" value="GLUTAMATE--TRNA LIGASE"/>
    <property type="match status" value="1"/>
</dbReference>
<dbReference type="GO" id="GO:0000049">
    <property type="term" value="F:tRNA binding"/>
    <property type="evidence" value="ECO:0007669"/>
    <property type="project" value="InterPro"/>
</dbReference>
<dbReference type="InterPro" id="IPR001412">
    <property type="entry name" value="aa-tRNA-synth_I_CS"/>
</dbReference>
<dbReference type="PROSITE" id="PS00178">
    <property type="entry name" value="AA_TRNA_LIGASE_I"/>
    <property type="match status" value="1"/>
</dbReference>
<sequence>MAQIRTRIAPSPTGEPHVGTAYIALFNRCFAHQHGGKFILRIEDTDQARSTAKSEERILDSLRWLGLDWDEGPDRGGEFEPYRQSERAHIYTQHIDQLLEKKKVFRCFCSSSRLSVLRQNQMEKKQQPGYDGHCLKFTDQQIAEKLEKGEKYVVRMTKPENGECVFQDCLRGEVRIGWNQVDMQILIKSDGLPTYHFANVVDDHLMEISHVIRGEEWINSTPKHLLIYQYFDWEPPVFCHMPLLRNPDKSKLSKRKNPTSISYYRAMGYLPQALLNYLGNMGWSLPSGEEKFTLEEMTKKFDLERVSLGGPIFNIEKLDWLNGKYIREDLSDRQFMELFADWAFPTDRTEKIAGLIKQRVERFSDVAEIGAFFLTNIPDTSRDSFNHKTLDLLVQVKILQFSLWRLEQLEEWNKESVEEVLQELASALEIKIRDFLFPLFVAISGKAISTSVFESIAILELDICRARLRHAVGVLGGTSKKQLKSYEKEYRELV</sequence>
<keyword evidence="4" id="KW-0436">Ligase</keyword>
<keyword evidence="7" id="KW-0648">Protein biosynthesis</keyword>
<protein>
    <recommendedName>
        <fullName evidence="3">glutamate--tRNA ligase</fullName>
        <ecNumber evidence="3">6.1.1.17</ecNumber>
    </recommendedName>
    <alternativeName>
        <fullName evidence="9">Glutamyl-tRNA synthetase</fullName>
    </alternativeName>
</protein>
<dbReference type="InterPro" id="IPR004527">
    <property type="entry name" value="Glu-tRNA-ligase_bac/mito"/>
</dbReference>
<dbReference type="HAMAP" id="MF_00022">
    <property type="entry name" value="Glu_tRNA_synth_type1"/>
    <property type="match status" value="1"/>
</dbReference>
<dbReference type="Pfam" id="PF00749">
    <property type="entry name" value="tRNA-synt_1c"/>
    <property type="match status" value="1"/>
</dbReference>
<evidence type="ECO:0000256" key="1">
    <source>
        <dbReference type="ARBA" id="ARBA00004173"/>
    </source>
</evidence>
<dbReference type="GO" id="GO:0005524">
    <property type="term" value="F:ATP binding"/>
    <property type="evidence" value="ECO:0007669"/>
    <property type="project" value="UniProtKB-KW"/>
</dbReference>
<dbReference type="PANTHER" id="PTHR43311:SF2">
    <property type="entry name" value="GLUTAMATE--TRNA LIGASE, MITOCHONDRIAL-RELATED"/>
    <property type="match status" value="1"/>
</dbReference>
<dbReference type="AlphaFoldDB" id="A0A381R181"/>
<evidence type="ECO:0000256" key="6">
    <source>
        <dbReference type="ARBA" id="ARBA00022840"/>
    </source>
</evidence>
<dbReference type="EMBL" id="UINC01001598">
    <property type="protein sequence ID" value="SUZ84598.1"/>
    <property type="molecule type" value="Genomic_DNA"/>
</dbReference>
<dbReference type="Pfam" id="PF19269">
    <property type="entry name" value="Anticodon_2"/>
    <property type="match status" value="1"/>
</dbReference>
<comment type="similarity">
    <text evidence="2">Belongs to the class-I aminoacyl-tRNA synthetase family. Glutamate--tRNA ligase type 1 subfamily.</text>
</comment>
<proteinExistence type="inferred from homology"/>
<dbReference type="PRINTS" id="PR00987">
    <property type="entry name" value="TRNASYNTHGLU"/>
</dbReference>
<dbReference type="Gene3D" id="1.10.10.350">
    <property type="match status" value="1"/>
</dbReference>
<evidence type="ECO:0000256" key="4">
    <source>
        <dbReference type="ARBA" id="ARBA00022598"/>
    </source>
</evidence>
<dbReference type="InterPro" id="IPR000924">
    <property type="entry name" value="Glu/Gln-tRNA-synth"/>
</dbReference>
<keyword evidence="5" id="KW-0547">Nucleotide-binding</keyword>
<dbReference type="EC" id="6.1.1.17" evidence="3"/>
<dbReference type="InterPro" id="IPR020058">
    <property type="entry name" value="Glu/Gln-tRNA-synth_Ib_cat-dom"/>
</dbReference>
<dbReference type="GO" id="GO:0004818">
    <property type="term" value="F:glutamate-tRNA ligase activity"/>
    <property type="evidence" value="ECO:0007669"/>
    <property type="project" value="UniProtKB-EC"/>
</dbReference>
<dbReference type="CDD" id="cd00808">
    <property type="entry name" value="GluRS_core"/>
    <property type="match status" value="1"/>
</dbReference>
<evidence type="ECO:0000256" key="3">
    <source>
        <dbReference type="ARBA" id="ARBA00012835"/>
    </source>
</evidence>
<dbReference type="GO" id="GO:0005829">
    <property type="term" value="C:cytosol"/>
    <property type="evidence" value="ECO:0007669"/>
    <property type="project" value="TreeGrafter"/>
</dbReference>
<feature type="domain" description="Aminoacyl-tRNA synthetase class I anticodon-binding" evidence="11">
    <location>
        <begin position="334"/>
        <end position="471"/>
    </location>
</feature>
<dbReference type="InterPro" id="IPR008925">
    <property type="entry name" value="aa_tRNA-synth_I_cd-bd_sf"/>
</dbReference>
<dbReference type="FunFam" id="3.40.50.620:FF:000045">
    <property type="entry name" value="Glutamate--tRNA ligase, mitochondrial"/>
    <property type="match status" value="1"/>
</dbReference>
<feature type="domain" description="Glutamyl/glutaminyl-tRNA synthetase class Ib catalytic" evidence="10">
    <location>
        <begin position="3"/>
        <end position="320"/>
    </location>
</feature>
<gene>
    <name evidence="12" type="ORF">METZ01_LOCUS37452</name>
</gene>
<evidence type="ECO:0000259" key="10">
    <source>
        <dbReference type="Pfam" id="PF00749"/>
    </source>
</evidence>
<comment type="subcellular location">
    <subcellularLocation>
        <location evidence="1">Mitochondrion</location>
    </subcellularLocation>
</comment>
<organism evidence="12">
    <name type="scientific">marine metagenome</name>
    <dbReference type="NCBI Taxonomy" id="408172"/>
    <lineage>
        <taxon>unclassified sequences</taxon>
        <taxon>metagenomes</taxon>
        <taxon>ecological metagenomes</taxon>
    </lineage>
</organism>
<dbReference type="InterPro" id="IPR014729">
    <property type="entry name" value="Rossmann-like_a/b/a_fold"/>
</dbReference>
<evidence type="ECO:0000256" key="9">
    <source>
        <dbReference type="ARBA" id="ARBA00030865"/>
    </source>
</evidence>
<evidence type="ECO:0000256" key="8">
    <source>
        <dbReference type="ARBA" id="ARBA00023146"/>
    </source>
</evidence>
<name>A0A381R181_9ZZZZ</name>
<dbReference type="NCBIfam" id="TIGR00464">
    <property type="entry name" value="gltX_bact"/>
    <property type="match status" value="1"/>
</dbReference>
<dbReference type="Gene3D" id="3.40.50.620">
    <property type="entry name" value="HUPs"/>
    <property type="match status" value="1"/>
</dbReference>
<reference evidence="12" key="1">
    <citation type="submission" date="2018-05" db="EMBL/GenBank/DDBJ databases">
        <authorList>
            <person name="Lanie J.A."/>
            <person name="Ng W.-L."/>
            <person name="Kazmierczak K.M."/>
            <person name="Andrzejewski T.M."/>
            <person name="Davidsen T.M."/>
            <person name="Wayne K.J."/>
            <person name="Tettelin H."/>
            <person name="Glass J.I."/>
            <person name="Rusch D."/>
            <person name="Podicherti R."/>
            <person name="Tsui H.-C.T."/>
            <person name="Winkler M.E."/>
        </authorList>
    </citation>
    <scope>NUCLEOTIDE SEQUENCE</scope>
</reference>
<evidence type="ECO:0000256" key="5">
    <source>
        <dbReference type="ARBA" id="ARBA00022741"/>
    </source>
</evidence>
<evidence type="ECO:0000256" key="2">
    <source>
        <dbReference type="ARBA" id="ARBA00007894"/>
    </source>
</evidence>